<evidence type="ECO:0000259" key="6">
    <source>
        <dbReference type="Pfam" id="PF02465"/>
    </source>
</evidence>
<reference evidence="8" key="1">
    <citation type="submission" date="2006-10" db="EMBL/GenBank/DDBJ databases">
        <title>Complete sequence of Solibacter usitatus Ellin6076.</title>
        <authorList>
            <consortium name="US DOE Joint Genome Institute"/>
            <person name="Copeland A."/>
            <person name="Lucas S."/>
            <person name="Lapidus A."/>
            <person name="Barry K."/>
            <person name="Detter J.C."/>
            <person name="Glavina del Rio T."/>
            <person name="Hammon N."/>
            <person name="Israni S."/>
            <person name="Dalin E."/>
            <person name="Tice H."/>
            <person name="Pitluck S."/>
            <person name="Thompson L.S."/>
            <person name="Brettin T."/>
            <person name="Bruce D."/>
            <person name="Han C."/>
            <person name="Tapia R."/>
            <person name="Gilna P."/>
            <person name="Schmutz J."/>
            <person name="Larimer F."/>
            <person name="Land M."/>
            <person name="Hauser L."/>
            <person name="Kyrpides N."/>
            <person name="Mikhailova N."/>
            <person name="Janssen P.H."/>
            <person name="Kuske C.R."/>
            <person name="Richardson P."/>
        </authorList>
    </citation>
    <scope>NUCLEOTIDE SEQUENCE</scope>
    <source>
        <strain evidence="8">Ellin6076</strain>
    </source>
</reference>
<dbReference type="PANTHER" id="PTHR30288">
    <property type="entry name" value="FLAGELLAR CAP/ASSEMBLY PROTEIN FLID"/>
    <property type="match status" value="1"/>
</dbReference>
<dbReference type="GO" id="GO:0007155">
    <property type="term" value="P:cell adhesion"/>
    <property type="evidence" value="ECO:0007669"/>
    <property type="project" value="InterPro"/>
</dbReference>
<evidence type="ECO:0000313" key="8">
    <source>
        <dbReference type="EMBL" id="ABJ81342.1"/>
    </source>
</evidence>
<dbReference type="InterPro" id="IPR010809">
    <property type="entry name" value="FliD_C"/>
</dbReference>
<dbReference type="KEGG" id="sus:Acid_0330"/>
<feature type="domain" description="Flagellar hook-associated protein 2 C-terminal" evidence="7">
    <location>
        <begin position="427"/>
        <end position="631"/>
    </location>
</feature>
<evidence type="ECO:0000259" key="7">
    <source>
        <dbReference type="Pfam" id="PF07195"/>
    </source>
</evidence>
<dbReference type="PANTHER" id="PTHR30288:SF0">
    <property type="entry name" value="FLAGELLAR HOOK-ASSOCIATED PROTEIN 2"/>
    <property type="match status" value="1"/>
</dbReference>
<dbReference type="GO" id="GO:0009421">
    <property type="term" value="C:bacterial-type flagellum filament cap"/>
    <property type="evidence" value="ECO:0007669"/>
    <property type="project" value="InterPro"/>
</dbReference>
<name>Q02C74_SOLUE</name>
<comment type="subcellular location">
    <subcellularLocation>
        <location evidence="5">Secreted</location>
    </subcellularLocation>
    <subcellularLocation>
        <location evidence="5">Bacterial flagellum</location>
    </subcellularLocation>
</comment>
<dbReference type="GO" id="GO:0009424">
    <property type="term" value="C:bacterial-type flagellum hook"/>
    <property type="evidence" value="ECO:0007669"/>
    <property type="project" value="UniProtKB-UniRule"/>
</dbReference>
<dbReference type="Pfam" id="PF07195">
    <property type="entry name" value="FliD_C"/>
    <property type="match status" value="1"/>
</dbReference>
<comment type="subunit">
    <text evidence="2 5">Homopentamer.</text>
</comment>
<evidence type="ECO:0000256" key="4">
    <source>
        <dbReference type="ARBA" id="ARBA00023143"/>
    </source>
</evidence>
<dbReference type="Pfam" id="PF02465">
    <property type="entry name" value="FliD_N"/>
    <property type="match status" value="1"/>
</dbReference>
<dbReference type="eggNOG" id="COG1345">
    <property type="taxonomic scope" value="Bacteria"/>
</dbReference>
<gene>
    <name evidence="8" type="ordered locus">Acid_0330</name>
</gene>
<dbReference type="HOGENOM" id="CLU_420280_0_0_0"/>
<protein>
    <recommendedName>
        <fullName evidence="5">Flagellar hook-associated protein 2</fullName>
        <shortName evidence="5">HAP2</shortName>
    </recommendedName>
    <alternativeName>
        <fullName evidence="5">Flagellar cap protein</fullName>
    </alternativeName>
</protein>
<comment type="function">
    <text evidence="5">Required for morphogenesis and for the elongation of the flagellar filament by facilitating polymerization of the flagellin monomers at the tip of growing filament. Forms a capping structure, which prevents flagellin subunits (transported through the central channel of the flagellum) from leaking out without polymerization at the distal end.</text>
</comment>
<keyword evidence="5" id="KW-0964">Secreted</keyword>
<accession>Q02C74</accession>
<dbReference type="AlphaFoldDB" id="Q02C74"/>
<dbReference type="GO" id="GO:0005576">
    <property type="term" value="C:extracellular region"/>
    <property type="evidence" value="ECO:0007669"/>
    <property type="project" value="UniProtKB-SubCell"/>
</dbReference>
<keyword evidence="3" id="KW-0175">Coiled coil</keyword>
<comment type="similarity">
    <text evidence="1 5">Belongs to the FliD family.</text>
</comment>
<dbReference type="OrthoDB" id="105942at2"/>
<evidence type="ECO:0000256" key="3">
    <source>
        <dbReference type="ARBA" id="ARBA00023054"/>
    </source>
</evidence>
<keyword evidence="8" id="KW-0282">Flagellum</keyword>
<dbReference type="EMBL" id="CP000473">
    <property type="protein sequence ID" value="ABJ81342.1"/>
    <property type="molecule type" value="Genomic_DNA"/>
</dbReference>
<sequence>MATSSSGIFTGSSQFSADFQNVISRATAIASLPITQLNTDKTNLSSQATALTGLDGKFKALQSAIQGIADSLTGSAFQATVSDPTKAGVSVSTGAAEGDYTIDVVNAGVYATSMTASNWVGGTDSTRTYQLSLGGVKYSLSPANNSAASLVSAINSSYGDKVRATLVNVGSSASPDYRISLQAVKLGDLKPGLLIGSVSAGNLQTQQTTGSNTLATSQTGQSWDSNPALNYQLSIGGTAYDIVTSDTTAQGVADAINSQFGNKVKAAVVDVGNGTSDYRINLTAAGPGNTQPDILAADGISGPASLQTQLTAGSDTRSISQTASPWVAPAGPALGFQLSLGGVNYSLTVADNSLDGVVSALNSQYGSKITASKIDVGTGGSHDYRISLTTAAPGDLQPNIVLCASDVQTQQATGAMADYIVNNSGRHATSDTRSVTIATGITVTLLARDNGAPVDIVVTRPTSAVSSALSGFVTAYNDAVDEIDQQHGTSVGALTGQSALGALSRVLSGMATYSQNASGISGLADLGIDLDKTGHLTFNQFTLIGTDLSNSAGVDAFLGSTSSGFLKLATDSLNSVEDSVTGILPTWSAGVQDQITNITQTIADQQARVDQMTQRMTDQISAADALIATMEQQYNYLSGMFQAMQTADAQYK</sequence>
<evidence type="ECO:0000256" key="1">
    <source>
        <dbReference type="ARBA" id="ARBA00009764"/>
    </source>
</evidence>
<dbReference type="InterPro" id="IPR003481">
    <property type="entry name" value="FliD_N"/>
</dbReference>
<organism evidence="8">
    <name type="scientific">Solibacter usitatus (strain Ellin6076)</name>
    <dbReference type="NCBI Taxonomy" id="234267"/>
    <lineage>
        <taxon>Bacteria</taxon>
        <taxon>Pseudomonadati</taxon>
        <taxon>Acidobacteriota</taxon>
        <taxon>Terriglobia</taxon>
        <taxon>Bryobacterales</taxon>
        <taxon>Solibacteraceae</taxon>
        <taxon>Candidatus Solibacter</taxon>
    </lineage>
</organism>
<feature type="domain" description="Flagellar hook-associated protein 2 N-terminal" evidence="6">
    <location>
        <begin position="18"/>
        <end position="106"/>
    </location>
</feature>
<dbReference type="STRING" id="234267.Acid_0330"/>
<keyword evidence="8" id="KW-0969">Cilium</keyword>
<proteinExistence type="inferred from homology"/>
<evidence type="ECO:0000256" key="5">
    <source>
        <dbReference type="RuleBase" id="RU362066"/>
    </source>
</evidence>
<evidence type="ECO:0000256" key="2">
    <source>
        <dbReference type="ARBA" id="ARBA00011255"/>
    </source>
</evidence>
<keyword evidence="8" id="KW-0966">Cell projection</keyword>
<dbReference type="InParanoid" id="Q02C74"/>
<dbReference type="GO" id="GO:0071973">
    <property type="term" value="P:bacterial-type flagellum-dependent cell motility"/>
    <property type="evidence" value="ECO:0007669"/>
    <property type="project" value="TreeGrafter"/>
</dbReference>
<dbReference type="InterPro" id="IPR040026">
    <property type="entry name" value="FliD"/>
</dbReference>
<keyword evidence="4 5" id="KW-0975">Bacterial flagellum</keyword>